<accession>L8JJX4</accession>
<proteinExistence type="predicted"/>
<evidence type="ECO:0000313" key="1">
    <source>
        <dbReference type="EMBL" id="ELR69206.1"/>
    </source>
</evidence>
<name>L8JJX4_9BACT</name>
<dbReference type="AlphaFoldDB" id="L8JJX4"/>
<dbReference type="EMBL" id="AMZN01000081">
    <property type="protein sequence ID" value="ELR69206.1"/>
    <property type="molecule type" value="Genomic_DNA"/>
</dbReference>
<comment type="caution">
    <text evidence="1">The sequence shown here is derived from an EMBL/GenBank/DDBJ whole genome shotgun (WGS) entry which is preliminary data.</text>
</comment>
<gene>
    <name evidence="1" type="ORF">C900_05277</name>
</gene>
<dbReference type="RefSeq" id="WP_009582364.1">
    <property type="nucleotide sequence ID" value="NZ_AMZN01000081.1"/>
</dbReference>
<dbReference type="STRING" id="1237149.C900_05277"/>
<reference evidence="1 2" key="1">
    <citation type="submission" date="2012-12" db="EMBL/GenBank/DDBJ databases">
        <title>Genome assembly of Fulvivirga imtechensis AK7.</title>
        <authorList>
            <person name="Nupur N."/>
            <person name="Khatri I."/>
            <person name="Kumar R."/>
            <person name="Subramanian S."/>
            <person name="Pinnaka A."/>
        </authorList>
    </citation>
    <scope>NUCLEOTIDE SEQUENCE [LARGE SCALE GENOMIC DNA]</scope>
    <source>
        <strain evidence="1 2">AK7</strain>
    </source>
</reference>
<keyword evidence="2" id="KW-1185">Reference proteome</keyword>
<dbReference type="Proteomes" id="UP000011135">
    <property type="component" value="Unassembled WGS sequence"/>
</dbReference>
<sequence>MKCQKAERTEVREHFWDEHNADIEVETQLENTCIHSSNIQVWK</sequence>
<organism evidence="1 2">
    <name type="scientific">Fulvivirga imtechensis AK7</name>
    <dbReference type="NCBI Taxonomy" id="1237149"/>
    <lineage>
        <taxon>Bacteria</taxon>
        <taxon>Pseudomonadati</taxon>
        <taxon>Bacteroidota</taxon>
        <taxon>Cytophagia</taxon>
        <taxon>Cytophagales</taxon>
        <taxon>Fulvivirgaceae</taxon>
        <taxon>Fulvivirga</taxon>
    </lineage>
</organism>
<protein>
    <submittedName>
        <fullName evidence="1">Uncharacterized protein</fullName>
    </submittedName>
</protein>
<evidence type="ECO:0000313" key="2">
    <source>
        <dbReference type="Proteomes" id="UP000011135"/>
    </source>
</evidence>